<dbReference type="InterPro" id="IPR005025">
    <property type="entry name" value="FMN_Rdtase-like_dom"/>
</dbReference>
<proteinExistence type="predicted"/>
<dbReference type="SUPFAM" id="SSF52218">
    <property type="entry name" value="Flavoproteins"/>
    <property type="match status" value="1"/>
</dbReference>
<dbReference type="PANTHER" id="PTHR30543:SF21">
    <property type="entry name" value="NAD(P)H-DEPENDENT FMN REDUCTASE LOT6"/>
    <property type="match status" value="1"/>
</dbReference>
<sequence>MSTPELTVSVVVGSVRPGRMGIRVAKCVEAKLKSKGLTVHLIDPVELNLPLFLNRFDYIPEDERPPVLVELQRKFAESDAVVVVSPEYNHTFSPVISNTLNYFYHPEFYYKVAGIVTYSMGSFGGSRAGVALRPYLSELGFVTIPEQMTFSVVRGLLDDDGNVRETAGEDAEALENSAESLTKELIWYSALLKQGRAAGVPKW</sequence>
<evidence type="ECO:0000313" key="3">
    <source>
        <dbReference type="EMBL" id="VFT82886.1"/>
    </source>
</evidence>
<evidence type="ECO:0000313" key="2">
    <source>
        <dbReference type="EMBL" id="KAF0709638.1"/>
    </source>
</evidence>
<dbReference type="GO" id="GO:0010181">
    <property type="term" value="F:FMN binding"/>
    <property type="evidence" value="ECO:0007669"/>
    <property type="project" value="TreeGrafter"/>
</dbReference>
<dbReference type="InterPro" id="IPR050712">
    <property type="entry name" value="NAD(P)H-dep_reductase"/>
</dbReference>
<feature type="domain" description="NADPH-dependent FMN reductase-like" evidence="1">
    <location>
        <begin position="8"/>
        <end position="150"/>
    </location>
</feature>
<dbReference type="PANTHER" id="PTHR30543">
    <property type="entry name" value="CHROMATE REDUCTASE"/>
    <property type="match status" value="1"/>
</dbReference>
<gene>
    <name evidence="3" type="primary">Aste57867_5863</name>
    <name evidence="2" type="ORF">As57867_005849</name>
    <name evidence="3" type="ORF">ASTE57867_5863</name>
</gene>
<dbReference type="GO" id="GO:0005829">
    <property type="term" value="C:cytosol"/>
    <property type="evidence" value="ECO:0007669"/>
    <property type="project" value="TreeGrafter"/>
</dbReference>
<dbReference type="GO" id="GO:0016491">
    <property type="term" value="F:oxidoreductase activity"/>
    <property type="evidence" value="ECO:0007669"/>
    <property type="project" value="InterPro"/>
</dbReference>
<reference evidence="3 4" key="1">
    <citation type="submission" date="2019-03" db="EMBL/GenBank/DDBJ databases">
        <authorList>
            <person name="Gaulin E."/>
            <person name="Dumas B."/>
        </authorList>
    </citation>
    <scope>NUCLEOTIDE SEQUENCE [LARGE SCALE GENOMIC DNA]</scope>
    <source>
        <strain evidence="3">CBS 568.67</strain>
    </source>
</reference>
<reference evidence="2" key="2">
    <citation type="submission" date="2019-06" db="EMBL/GenBank/DDBJ databases">
        <title>Genomics analysis of Aphanomyces spp. identifies a new class of oomycete effector associated with host adaptation.</title>
        <authorList>
            <person name="Gaulin E."/>
        </authorList>
    </citation>
    <scope>NUCLEOTIDE SEQUENCE</scope>
    <source>
        <strain evidence="2">CBS 578.67</strain>
    </source>
</reference>
<organism evidence="3 4">
    <name type="scientific">Aphanomyces stellatus</name>
    <dbReference type="NCBI Taxonomy" id="120398"/>
    <lineage>
        <taxon>Eukaryota</taxon>
        <taxon>Sar</taxon>
        <taxon>Stramenopiles</taxon>
        <taxon>Oomycota</taxon>
        <taxon>Saprolegniomycetes</taxon>
        <taxon>Saprolegniales</taxon>
        <taxon>Verrucalvaceae</taxon>
        <taxon>Aphanomyces</taxon>
    </lineage>
</organism>
<dbReference type="Pfam" id="PF03358">
    <property type="entry name" value="FMN_red"/>
    <property type="match status" value="1"/>
</dbReference>
<dbReference type="InterPro" id="IPR029039">
    <property type="entry name" value="Flavoprotein-like_sf"/>
</dbReference>
<keyword evidence="4" id="KW-1185">Reference proteome</keyword>
<evidence type="ECO:0000259" key="1">
    <source>
        <dbReference type="Pfam" id="PF03358"/>
    </source>
</evidence>
<dbReference type="OrthoDB" id="68575at2759"/>
<dbReference type="EMBL" id="VJMH01002226">
    <property type="protein sequence ID" value="KAF0709638.1"/>
    <property type="molecule type" value="Genomic_DNA"/>
</dbReference>
<accession>A0A485KHM0</accession>
<dbReference type="AlphaFoldDB" id="A0A485KHM0"/>
<dbReference type="Proteomes" id="UP000332933">
    <property type="component" value="Unassembled WGS sequence"/>
</dbReference>
<dbReference type="Gene3D" id="3.40.50.360">
    <property type="match status" value="1"/>
</dbReference>
<dbReference type="EMBL" id="CAADRA010002228">
    <property type="protein sequence ID" value="VFT82886.1"/>
    <property type="molecule type" value="Genomic_DNA"/>
</dbReference>
<evidence type="ECO:0000313" key="4">
    <source>
        <dbReference type="Proteomes" id="UP000332933"/>
    </source>
</evidence>
<protein>
    <submittedName>
        <fullName evidence="3">Aste57867_5863 protein</fullName>
    </submittedName>
</protein>
<name>A0A485KHM0_9STRA</name>